<dbReference type="EMBL" id="UGQS01000002">
    <property type="protein sequence ID" value="STZ77376.1"/>
    <property type="molecule type" value="Genomic_DNA"/>
</dbReference>
<dbReference type="AlphaFoldDB" id="A0A378UJ53"/>
<name>A0A378UJ53_BERDE</name>
<organism evidence="2 3">
    <name type="scientific">Bergeriella denitrificans</name>
    <name type="common">Neisseria denitrificans</name>
    <dbReference type="NCBI Taxonomy" id="494"/>
    <lineage>
        <taxon>Bacteria</taxon>
        <taxon>Pseudomonadati</taxon>
        <taxon>Pseudomonadota</taxon>
        <taxon>Betaproteobacteria</taxon>
        <taxon>Neisseriales</taxon>
        <taxon>Neisseriaceae</taxon>
        <taxon>Bergeriella</taxon>
    </lineage>
</organism>
<evidence type="ECO:0000313" key="3">
    <source>
        <dbReference type="Proteomes" id="UP000254651"/>
    </source>
</evidence>
<dbReference type="Proteomes" id="UP000254651">
    <property type="component" value="Unassembled WGS sequence"/>
</dbReference>
<dbReference type="RefSeq" id="WP_066075588.1">
    <property type="nucleotide sequence ID" value="NZ_CP181246.1"/>
</dbReference>
<sequence length="63" mass="6804">MKLRYPLLTAAAFALGFCTHGIAYSSKPEQTTQAECMTTETQINFEACPHLAGGGMVEEPSHD</sequence>
<keyword evidence="3" id="KW-1185">Reference proteome</keyword>
<reference evidence="2 3" key="1">
    <citation type="submission" date="2018-06" db="EMBL/GenBank/DDBJ databases">
        <authorList>
            <consortium name="Pathogen Informatics"/>
            <person name="Doyle S."/>
        </authorList>
    </citation>
    <scope>NUCLEOTIDE SEQUENCE [LARGE SCALE GENOMIC DNA]</scope>
    <source>
        <strain evidence="2 3">NCTC10295</strain>
    </source>
</reference>
<feature type="chain" id="PRO_5016987550" description="Lipoprotein" evidence="1">
    <location>
        <begin position="24"/>
        <end position="63"/>
    </location>
</feature>
<evidence type="ECO:0008006" key="4">
    <source>
        <dbReference type="Google" id="ProtNLM"/>
    </source>
</evidence>
<proteinExistence type="predicted"/>
<accession>A0A378UJ53</accession>
<gene>
    <name evidence="2" type="ORF">NCTC10295_02193</name>
</gene>
<evidence type="ECO:0000256" key="1">
    <source>
        <dbReference type="SAM" id="SignalP"/>
    </source>
</evidence>
<keyword evidence="1" id="KW-0732">Signal</keyword>
<evidence type="ECO:0000313" key="2">
    <source>
        <dbReference type="EMBL" id="STZ77376.1"/>
    </source>
</evidence>
<protein>
    <recommendedName>
        <fullName evidence="4">Lipoprotein</fullName>
    </recommendedName>
</protein>
<feature type="signal peptide" evidence="1">
    <location>
        <begin position="1"/>
        <end position="23"/>
    </location>
</feature>